<dbReference type="InterPro" id="IPR004203">
    <property type="entry name" value="Cyt_c_oxidase_su4_fam"/>
</dbReference>
<gene>
    <name evidence="10" type="ORF">RDB_LOCUS173351</name>
</gene>
<protein>
    <recommendedName>
        <fullName evidence="12">Methyltransferase domain-containing protein</fullName>
    </recommendedName>
</protein>
<comment type="similarity">
    <text evidence="2">Belongs to the cytochrome c oxidase IV family.</text>
</comment>
<evidence type="ECO:0000313" key="11">
    <source>
        <dbReference type="Proteomes" id="UP000663861"/>
    </source>
</evidence>
<evidence type="ECO:0000256" key="9">
    <source>
        <dbReference type="ARBA" id="ARBA00023136"/>
    </source>
</evidence>
<evidence type="ECO:0000256" key="3">
    <source>
        <dbReference type="ARBA" id="ARBA00022692"/>
    </source>
</evidence>
<keyword evidence="3" id="KW-0812">Transmembrane</keyword>
<keyword evidence="6" id="KW-1133">Transmembrane helix</keyword>
<name>A0A8H3DMI6_9AGAM</name>
<dbReference type="GO" id="GO:0016491">
    <property type="term" value="F:oxidoreductase activity"/>
    <property type="evidence" value="ECO:0007669"/>
    <property type="project" value="UniProtKB-KW"/>
</dbReference>
<evidence type="ECO:0000256" key="7">
    <source>
        <dbReference type="ARBA" id="ARBA00023002"/>
    </source>
</evidence>
<dbReference type="PANTHER" id="PTHR10707:SF10">
    <property type="entry name" value="CYTOCHROME C OXIDASE SUBUNIT 4"/>
    <property type="match status" value="1"/>
</dbReference>
<dbReference type="EMBL" id="CAJMWY010004392">
    <property type="protein sequence ID" value="CAE6530508.1"/>
    <property type="molecule type" value="Genomic_DNA"/>
</dbReference>
<dbReference type="GO" id="GO:0006123">
    <property type="term" value="P:mitochondrial electron transport, cytochrome c to oxygen"/>
    <property type="evidence" value="ECO:0007669"/>
    <property type="project" value="InterPro"/>
</dbReference>
<dbReference type="Gene3D" id="1.10.442.10">
    <property type="entry name" value="Cytochrome c oxidase subunit IV"/>
    <property type="match status" value="1"/>
</dbReference>
<sequence length="370" mass="40499">MTELSNGLGELRDLHGRHFNSLNKNYMLPADSVEMKRLNAQHTMLRIALGNLYPENYMEAIVTRLAPMEGETIRICDFGSGSGDWAAEMAATFPHAKVLAIDLAPGLPVNPPANLEFKVADVTQEIPEFINQFDLIHGRCIGNGVKDYPALFDLVHRYLKPGGILIIAEGGFLDIFGEDLKSMKPREQGGLARLFNEIARRQPSPNNTGVNRTGNFLEGIVARPRALLAVRAASTTASPIPNVEAQWESLSSEEQVEVHRELENLQKRDWKTLSLDEKKAAYFVAFGPHGPRTPVTPPGQTTKVIAGTLAVFALAGGAFGMVRAYGGPTPHTFSKEYQQAMNERAVEQKMNPITGITSEGYKGTGFVVSK</sequence>
<keyword evidence="4" id="KW-0999">Mitochondrion inner membrane</keyword>
<evidence type="ECO:0000313" key="10">
    <source>
        <dbReference type="EMBL" id="CAE6530508.1"/>
    </source>
</evidence>
<dbReference type="Pfam" id="PF13489">
    <property type="entry name" value="Methyltransf_23"/>
    <property type="match status" value="1"/>
</dbReference>
<proteinExistence type="inferred from homology"/>
<dbReference type="CDD" id="cd02440">
    <property type="entry name" value="AdoMet_MTases"/>
    <property type="match status" value="1"/>
</dbReference>
<evidence type="ECO:0000256" key="5">
    <source>
        <dbReference type="ARBA" id="ARBA00022946"/>
    </source>
</evidence>
<keyword evidence="7" id="KW-0560">Oxidoreductase</keyword>
<keyword evidence="5" id="KW-0809">Transit peptide</keyword>
<dbReference type="Proteomes" id="UP000663861">
    <property type="component" value="Unassembled WGS sequence"/>
</dbReference>
<keyword evidence="9" id="KW-0472">Membrane</keyword>
<dbReference type="InterPro" id="IPR036639">
    <property type="entry name" value="Cyt_c_oxidase_su4_sf"/>
</dbReference>
<reference evidence="10" key="1">
    <citation type="submission" date="2021-01" db="EMBL/GenBank/DDBJ databases">
        <authorList>
            <person name="Kaushik A."/>
        </authorList>
    </citation>
    <scope>NUCLEOTIDE SEQUENCE</scope>
    <source>
        <strain evidence="10">AG4-RS23</strain>
    </source>
</reference>
<dbReference type="CDD" id="cd00922">
    <property type="entry name" value="Cyt_c_Oxidase_IV"/>
    <property type="match status" value="1"/>
</dbReference>
<evidence type="ECO:0008006" key="12">
    <source>
        <dbReference type="Google" id="ProtNLM"/>
    </source>
</evidence>
<evidence type="ECO:0000256" key="2">
    <source>
        <dbReference type="ARBA" id="ARBA00008135"/>
    </source>
</evidence>
<comment type="subcellular location">
    <subcellularLocation>
        <location evidence="1">Mitochondrion inner membrane</location>
        <topology evidence="1">Single-pass membrane protein</topology>
    </subcellularLocation>
</comment>
<dbReference type="Pfam" id="PF02936">
    <property type="entry name" value="COX4"/>
    <property type="match status" value="1"/>
</dbReference>
<evidence type="ECO:0000256" key="4">
    <source>
        <dbReference type="ARBA" id="ARBA00022792"/>
    </source>
</evidence>
<accession>A0A8H3DMI6</accession>
<evidence type="ECO:0000256" key="1">
    <source>
        <dbReference type="ARBA" id="ARBA00004434"/>
    </source>
</evidence>
<dbReference type="PANTHER" id="PTHR10707">
    <property type="entry name" value="CYTOCHROME C OXIDASE SUBUNIT IV"/>
    <property type="match status" value="1"/>
</dbReference>
<comment type="caution">
    <text evidence="10">The sequence shown here is derived from an EMBL/GenBank/DDBJ whole genome shotgun (WGS) entry which is preliminary data.</text>
</comment>
<dbReference type="SUPFAM" id="SSF81406">
    <property type="entry name" value="Mitochondrial cytochrome c oxidase subunit IV"/>
    <property type="match status" value="1"/>
</dbReference>
<organism evidence="10 11">
    <name type="scientific">Rhizoctonia solani</name>
    <dbReference type="NCBI Taxonomy" id="456999"/>
    <lineage>
        <taxon>Eukaryota</taxon>
        <taxon>Fungi</taxon>
        <taxon>Dikarya</taxon>
        <taxon>Basidiomycota</taxon>
        <taxon>Agaricomycotina</taxon>
        <taxon>Agaricomycetes</taxon>
        <taxon>Cantharellales</taxon>
        <taxon>Ceratobasidiaceae</taxon>
        <taxon>Rhizoctonia</taxon>
    </lineage>
</organism>
<dbReference type="SUPFAM" id="SSF53335">
    <property type="entry name" value="S-adenosyl-L-methionine-dependent methyltransferases"/>
    <property type="match status" value="1"/>
</dbReference>
<dbReference type="GO" id="GO:0045277">
    <property type="term" value="C:respiratory chain complex IV"/>
    <property type="evidence" value="ECO:0007669"/>
    <property type="project" value="InterPro"/>
</dbReference>
<dbReference type="GO" id="GO:0005743">
    <property type="term" value="C:mitochondrial inner membrane"/>
    <property type="evidence" value="ECO:0007669"/>
    <property type="project" value="UniProtKB-SubCell"/>
</dbReference>
<dbReference type="AlphaFoldDB" id="A0A8H3DMI6"/>
<keyword evidence="8" id="KW-0496">Mitochondrion</keyword>
<evidence type="ECO:0000256" key="8">
    <source>
        <dbReference type="ARBA" id="ARBA00023128"/>
    </source>
</evidence>
<dbReference type="Gene3D" id="3.40.50.150">
    <property type="entry name" value="Vaccinia Virus protein VP39"/>
    <property type="match status" value="1"/>
</dbReference>
<evidence type="ECO:0000256" key="6">
    <source>
        <dbReference type="ARBA" id="ARBA00022989"/>
    </source>
</evidence>
<dbReference type="InterPro" id="IPR029063">
    <property type="entry name" value="SAM-dependent_MTases_sf"/>
</dbReference>